<gene>
    <name evidence="2" type="ORF">BJX66DRAFT_341225</name>
</gene>
<evidence type="ECO:0000313" key="3">
    <source>
        <dbReference type="Proteomes" id="UP001610563"/>
    </source>
</evidence>
<name>A0ABR4FVY9_9EURO</name>
<sequence>MSTHQTQILLSCNEAAQEPGLDWTSEVHVDMTSIRDDFRAFFEQTEEEWNALNQSTWAGPSSFPPYEEWAAAQDGSDTGSSMGPTDDVQMSDDVAVCILELATCDPSAFAGSVGTGYIDPSVILSTQHTMSGGALSGYAAPLVEANATTGLDNNNVLMQTTGEDEEEEREAMETIAHLHTNMCTECKTRIPEPPSQLRGIIRDLEHMYTETWKELRRERHRSSRFRRLLDELRAKRLGALQQHEVSGALKEFEARHQEVRDELKIERNKSFAYKKMAFTEKANCSGFLGRVAELEEANAKLQGKYEAAMAVVDRLQSEPNGAAL</sequence>
<dbReference type="EMBL" id="JBFTWV010000097">
    <property type="protein sequence ID" value="KAL2787405.1"/>
    <property type="molecule type" value="Genomic_DNA"/>
</dbReference>
<keyword evidence="3" id="KW-1185">Reference proteome</keyword>
<evidence type="ECO:0000256" key="1">
    <source>
        <dbReference type="SAM" id="Coils"/>
    </source>
</evidence>
<dbReference type="Proteomes" id="UP001610563">
    <property type="component" value="Unassembled WGS sequence"/>
</dbReference>
<protein>
    <submittedName>
        <fullName evidence="2">Uncharacterized protein</fullName>
    </submittedName>
</protein>
<organism evidence="2 3">
    <name type="scientific">Aspergillus keveii</name>
    <dbReference type="NCBI Taxonomy" id="714993"/>
    <lineage>
        <taxon>Eukaryota</taxon>
        <taxon>Fungi</taxon>
        <taxon>Dikarya</taxon>
        <taxon>Ascomycota</taxon>
        <taxon>Pezizomycotina</taxon>
        <taxon>Eurotiomycetes</taxon>
        <taxon>Eurotiomycetidae</taxon>
        <taxon>Eurotiales</taxon>
        <taxon>Aspergillaceae</taxon>
        <taxon>Aspergillus</taxon>
        <taxon>Aspergillus subgen. Nidulantes</taxon>
    </lineage>
</organism>
<comment type="caution">
    <text evidence="2">The sequence shown here is derived from an EMBL/GenBank/DDBJ whole genome shotgun (WGS) entry which is preliminary data.</text>
</comment>
<keyword evidence="1" id="KW-0175">Coiled coil</keyword>
<reference evidence="2 3" key="1">
    <citation type="submission" date="2024-07" db="EMBL/GenBank/DDBJ databases">
        <title>Section-level genome sequencing and comparative genomics of Aspergillus sections Usti and Cavernicolus.</title>
        <authorList>
            <consortium name="Lawrence Berkeley National Laboratory"/>
            <person name="Nybo J.L."/>
            <person name="Vesth T.C."/>
            <person name="Theobald S."/>
            <person name="Frisvad J.C."/>
            <person name="Larsen T.O."/>
            <person name="Kjaerboelling I."/>
            <person name="Rothschild-Mancinelli K."/>
            <person name="Lyhne E.K."/>
            <person name="Kogle M.E."/>
            <person name="Barry K."/>
            <person name="Clum A."/>
            <person name="Na H."/>
            <person name="Ledsgaard L."/>
            <person name="Lin J."/>
            <person name="Lipzen A."/>
            <person name="Kuo A."/>
            <person name="Riley R."/>
            <person name="Mondo S."/>
            <person name="Labutti K."/>
            <person name="Haridas S."/>
            <person name="Pangalinan J."/>
            <person name="Salamov A.A."/>
            <person name="Simmons B.A."/>
            <person name="Magnuson J.K."/>
            <person name="Chen J."/>
            <person name="Drula E."/>
            <person name="Henrissat B."/>
            <person name="Wiebenga A."/>
            <person name="Lubbers R.J."/>
            <person name="Gomes A.C."/>
            <person name="Makela M.R."/>
            <person name="Stajich J."/>
            <person name="Grigoriev I.V."/>
            <person name="Mortensen U.H."/>
            <person name="De Vries R.P."/>
            <person name="Baker S.E."/>
            <person name="Andersen M.R."/>
        </authorList>
    </citation>
    <scope>NUCLEOTIDE SEQUENCE [LARGE SCALE GENOMIC DNA]</scope>
    <source>
        <strain evidence="2 3">CBS 209.92</strain>
    </source>
</reference>
<feature type="coiled-coil region" evidence="1">
    <location>
        <begin position="249"/>
        <end position="318"/>
    </location>
</feature>
<evidence type="ECO:0000313" key="2">
    <source>
        <dbReference type="EMBL" id="KAL2787405.1"/>
    </source>
</evidence>
<accession>A0ABR4FVY9</accession>
<proteinExistence type="predicted"/>